<dbReference type="SMART" id="SM00175">
    <property type="entry name" value="RAB"/>
    <property type="match status" value="1"/>
</dbReference>
<proteinExistence type="predicted"/>
<dbReference type="InterPro" id="IPR027417">
    <property type="entry name" value="P-loop_NTPase"/>
</dbReference>
<accession>A0AAN7BMA4</accession>
<keyword evidence="6" id="KW-0034">Amyloid</keyword>
<dbReference type="Pfam" id="PF00071">
    <property type="entry name" value="Ras"/>
    <property type="match status" value="1"/>
</dbReference>
<dbReference type="EMBL" id="MU865356">
    <property type="protein sequence ID" value="KAK4225925.1"/>
    <property type="molecule type" value="Genomic_DNA"/>
</dbReference>
<dbReference type="Gene3D" id="1.20.120.1020">
    <property type="entry name" value="Prion-inhibition and propagation, HeLo domain"/>
    <property type="match status" value="1"/>
</dbReference>
<evidence type="ECO:0000313" key="6">
    <source>
        <dbReference type="EMBL" id="KAK4225925.1"/>
    </source>
</evidence>
<dbReference type="NCBIfam" id="TIGR00231">
    <property type="entry name" value="small_GTP"/>
    <property type="match status" value="1"/>
</dbReference>
<evidence type="ECO:0000256" key="1">
    <source>
        <dbReference type="ARBA" id="ARBA00022481"/>
    </source>
</evidence>
<dbReference type="GO" id="GO:0003924">
    <property type="term" value="F:GTPase activity"/>
    <property type="evidence" value="ECO:0007669"/>
    <property type="project" value="InterPro"/>
</dbReference>
<keyword evidence="6" id="KW-0640">Prion</keyword>
<keyword evidence="4" id="KW-0812">Transmembrane</keyword>
<dbReference type="InterPro" id="IPR005225">
    <property type="entry name" value="Small_GTP-bd"/>
</dbReference>
<protein>
    <submittedName>
        <fullName evidence="6">Prion-inhibition and propagation-domain-containing protein</fullName>
    </submittedName>
</protein>
<keyword evidence="2" id="KW-0547">Nucleotide-binding</keyword>
<dbReference type="GO" id="GO:0005525">
    <property type="term" value="F:GTP binding"/>
    <property type="evidence" value="ECO:0007669"/>
    <property type="project" value="UniProtKB-KW"/>
</dbReference>
<name>A0AAN7BMA4_9PEZI</name>
<dbReference type="PROSITE" id="PS51420">
    <property type="entry name" value="RHO"/>
    <property type="match status" value="1"/>
</dbReference>
<sequence length="438" mass="48687">MPTKINCNGEAAGLALGVAGLAGLFSSCMGCYQLVQRGVRLHKDYKILETKACGLALGDDRRFDDPGLRASITATLECIRDLFKDEAGLRKKYGIKPATQIASSSMGMGSFRSVHSFRSGSTSRRSLLFWKRDNDDSSTGIRRAAAWAISDRAKFAELVRHLKDFNDDLDDLTKSFTDIVAKQKQIVEWEISEIDDLETLEEIAQASKDDEDLISDTVSVRISSIKSRNSVRAATVTGSGSRRTRSFKTAFTSIPFTIDEAIEMCVVVGDQESGKTRLLLAYTKGCTSGPYTPVVFEDCQWECRVDDHAVKMSLWDTSGQEDYDQLLPMTLAQAYIVILCFRANNPTAQTKENILRIWRPRIWKQCPGVPIVLVGLNQPADELAENDGQNGQLETWLEAVDDDPFIHLSITEEIGASRYFFCDPDTGFGVNDMFNFVS</sequence>
<dbReference type="SUPFAM" id="SSF52540">
    <property type="entry name" value="P-loop containing nucleoside triphosphate hydrolases"/>
    <property type="match status" value="1"/>
</dbReference>
<organism evidence="6 7">
    <name type="scientific">Podospora fimiseda</name>
    <dbReference type="NCBI Taxonomy" id="252190"/>
    <lineage>
        <taxon>Eukaryota</taxon>
        <taxon>Fungi</taxon>
        <taxon>Dikarya</taxon>
        <taxon>Ascomycota</taxon>
        <taxon>Pezizomycotina</taxon>
        <taxon>Sordariomycetes</taxon>
        <taxon>Sordariomycetidae</taxon>
        <taxon>Sordariales</taxon>
        <taxon>Podosporaceae</taxon>
        <taxon>Podospora</taxon>
    </lineage>
</organism>
<gene>
    <name evidence="6" type="ORF">QBC38DRAFT_529967</name>
</gene>
<dbReference type="InterPro" id="IPR003578">
    <property type="entry name" value="Small_GTPase_Rho"/>
</dbReference>
<dbReference type="PANTHER" id="PTHR24072">
    <property type="entry name" value="RHO FAMILY GTPASE"/>
    <property type="match status" value="1"/>
</dbReference>
<dbReference type="InterPro" id="IPR029498">
    <property type="entry name" value="HeLo_dom"/>
</dbReference>
<keyword evidence="4" id="KW-0472">Membrane</keyword>
<reference evidence="6" key="2">
    <citation type="submission" date="2023-05" db="EMBL/GenBank/DDBJ databases">
        <authorList>
            <consortium name="Lawrence Berkeley National Laboratory"/>
            <person name="Steindorff A."/>
            <person name="Hensen N."/>
            <person name="Bonometti L."/>
            <person name="Westerberg I."/>
            <person name="Brannstrom I.O."/>
            <person name="Guillou S."/>
            <person name="Cros-Aarteil S."/>
            <person name="Calhoun S."/>
            <person name="Haridas S."/>
            <person name="Kuo A."/>
            <person name="Mondo S."/>
            <person name="Pangilinan J."/>
            <person name="Riley R."/>
            <person name="Labutti K."/>
            <person name="Andreopoulos B."/>
            <person name="Lipzen A."/>
            <person name="Chen C."/>
            <person name="Yanf M."/>
            <person name="Daum C."/>
            <person name="Ng V."/>
            <person name="Clum A."/>
            <person name="Ohm R."/>
            <person name="Martin F."/>
            <person name="Silar P."/>
            <person name="Natvig D."/>
            <person name="Lalanne C."/>
            <person name="Gautier V."/>
            <person name="Ament-Velasquez S.L."/>
            <person name="Kruys A."/>
            <person name="Hutchinson M.I."/>
            <person name="Powell A.J."/>
            <person name="Barry K."/>
            <person name="Miller A.N."/>
            <person name="Grigoriev I.V."/>
            <person name="Debuchy R."/>
            <person name="Gladieux P."/>
            <person name="Thoren M.H."/>
            <person name="Johannesson H."/>
        </authorList>
    </citation>
    <scope>NUCLEOTIDE SEQUENCE</scope>
    <source>
        <strain evidence="6">CBS 990.96</strain>
    </source>
</reference>
<comment type="caution">
    <text evidence="6">The sequence shown here is derived from an EMBL/GenBank/DDBJ whole genome shotgun (WGS) entry which is preliminary data.</text>
</comment>
<dbReference type="InterPro" id="IPR001806">
    <property type="entry name" value="Small_GTPase"/>
</dbReference>
<dbReference type="Pfam" id="PF14479">
    <property type="entry name" value="HeLo"/>
    <property type="match status" value="1"/>
</dbReference>
<reference evidence="6" key="1">
    <citation type="journal article" date="2023" name="Mol. Phylogenet. Evol.">
        <title>Genome-scale phylogeny and comparative genomics of the fungal order Sordariales.</title>
        <authorList>
            <person name="Hensen N."/>
            <person name="Bonometti L."/>
            <person name="Westerberg I."/>
            <person name="Brannstrom I.O."/>
            <person name="Guillou S."/>
            <person name="Cros-Aarteil S."/>
            <person name="Calhoun S."/>
            <person name="Haridas S."/>
            <person name="Kuo A."/>
            <person name="Mondo S."/>
            <person name="Pangilinan J."/>
            <person name="Riley R."/>
            <person name="LaButti K."/>
            <person name="Andreopoulos B."/>
            <person name="Lipzen A."/>
            <person name="Chen C."/>
            <person name="Yan M."/>
            <person name="Daum C."/>
            <person name="Ng V."/>
            <person name="Clum A."/>
            <person name="Steindorff A."/>
            <person name="Ohm R.A."/>
            <person name="Martin F."/>
            <person name="Silar P."/>
            <person name="Natvig D.O."/>
            <person name="Lalanne C."/>
            <person name="Gautier V."/>
            <person name="Ament-Velasquez S.L."/>
            <person name="Kruys A."/>
            <person name="Hutchinson M.I."/>
            <person name="Powell A.J."/>
            <person name="Barry K."/>
            <person name="Miller A.N."/>
            <person name="Grigoriev I.V."/>
            <person name="Debuchy R."/>
            <person name="Gladieux P."/>
            <person name="Hiltunen Thoren M."/>
            <person name="Johannesson H."/>
        </authorList>
    </citation>
    <scope>NUCLEOTIDE SEQUENCE</scope>
    <source>
        <strain evidence="6">CBS 990.96</strain>
    </source>
</reference>
<dbReference type="SMART" id="SM00174">
    <property type="entry name" value="RHO"/>
    <property type="match status" value="1"/>
</dbReference>
<evidence type="ECO:0000256" key="2">
    <source>
        <dbReference type="ARBA" id="ARBA00022741"/>
    </source>
</evidence>
<evidence type="ECO:0000256" key="4">
    <source>
        <dbReference type="SAM" id="Phobius"/>
    </source>
</evidence>
<dbReference type="Gene3D" id="3.40.50.300">
    <property type="entry name" value="P-loop containing nucleotide triphosphate hydrolases"/>
    <property type="match status" value="1"/>
</dbReference>
<dbReference type="PRINTS" id="PR00449">
    <property type="entry name" value="RASTRNSFRMNG"/>
</dbReference>
<evidence type="ECO:0000256" key="3">
    <source>
        <dbReference type="ARBA" id="ARBA00023134"/>
    </source>
</evidence>
<evidence type="ECO:0000313" key="7">
    <source>
        <dbReference type="Proteomes" id="UP001301958"/>
    </source>
</evidence>
<keyword evidence="3" id="KW-0342">GTP-binding</keyword>
<dbReference type="AlphaFoldDB" id="A0AAN7BMA4"/>
<keyword evidence="7" id="KW-1185">Reference proteome</keyword>
<dbReference type="GO" id="GO:0007264">
    <property type="term" value="P:small GTPase-mediated signal transduction"/>
    <property type="evidence" value="ECO:0007669"/>
    <property type="project" value="InterPro"/>
</dbReference>
<keyword evidence="4" id="KW-1133">Transmembrane helix</keyword>
<feature type="domain" description="Prion-inhibition and propagation HeLo" evidence="5">
    <location>
        <begin position="13"/>
        <end position="202"/>
    </location>
</feature>
<dbReference type="PROSITE" id="PS51257">
    <property type="entry name" value="PROKAR_LIPOPROTEIN"/>
    <property type="match status" value="1"/>
</dbReference>
<dbReference type="Proteomes" id="UP001301958">
    <property type="component" value="Unassembled WGS sequence"/>
</dbReference>
<keyword evidence="1" id="KW-0488">Methylation</keyword>
<dbReference type="InterPro" id="IPR038305">
    <property type="entry name" value="HeLo_sf"/>
</dbReference>
<feature type="transmembrane region" description="Helical" evidence="4">
    <location>
        <begin position="12"/>
        <end position="35"/>
    </location>
</feature>
<evidence type="ECO:0000259" key="5">
    <source>
        <dbReference type="Pfam" id="PF14479"/>
    </source>
</evidence>